<sequence>MEVEGRYLVGAAGGSRSQRFSPRQQQLVSACGAAPLPPPPTLEDGTRLVGAVHALLSAGPLGPRITPSPATARAVLVVEQQPHQSLGVKKEVAAQGDKEEPMDEGAEATTPGMEEGEKEEVDVGWLVGVLPSHLLTLITSRSPSPAFANRRAVMEGMEVLSALVAAAGEVPSVAQRLATSASAFVDLLLCLLVWHVTDYCEEPSRADHDDDDDDDHRRRENMIITEDNREREEVVPAGTGGNGASVDGRGANGQRSTAVGRAAATLSSALKAELLRPRPDGWDEGGYVEQPLLDAVLGHEKLDDIIGAFVDSLRVLLHHYQHAPTPTVAEEICEVVEALYLLCFSDDFAGRLMSHRLFPEGHVLLALAHVLALPDAGEAVLASGLGLLAILCEKQQPEFLAIAHLQPPIHAIINTLITLATDYLQKLGQQGKEGEASGAGTTASSAAHMYTDATHRRIFHSIELFADHPRYKTALIRPGAEVLWGFLGLPTDVFGAFLKDPNRRPIAMHLLHLLISLALPCPTASWEDITGGQAAQGHAMLVSALRGFCAQAPSSIKPAEGGERMVANLARVVGTLYEADNIHFPVEHFLTLHMLTAALHSALANPVGLATSATDDNTAPFVTAVAADIEAERQIKREPDRLNQEELKPKQGEDAWGPQEKGDGGEAAYGGSMKLDAEEPRAEKRDHQAMALIADPSPGLIGAVRPASSPGGRPADDGGGGSAINHNTENGAIGSNEETTVPKDPPPKKPKREEADTRNGK</sequence>
<dbReference type="EMBL" id="KB008117">
    <property type="protein sequence ID" value="ELR12421.1"/>
    <property type="molecule type" value="Genomic_DNA"/>
</dbReference>
<dbReference type="GeneID" id="14912923"/>
<evidence type="ECO:0000313" key="2">
    <source>
        <dbReference type="EMBL" id="ELR12421.1"/>
    </source>
</evidence>
<dbReference type="VEuPathDB" id="AmoebaDB:ACA1_012020"/>
<organism evidence="2 3">
    <name type="scientific">Acanthamoeba castellanii (strain ATCC 30010 / Neff)</name>
    <dbReference type="NCBI Taxonomy" id="1257118"/>
    <lineage>
        <taxon>Eukaryota</taxon>
        <taxon>Amoebozoa</taxon>
        <taxon>Discosea</taxon>
        <taxon>Longamoebia</taxon>
        <taxon>Centramoebida</taxon>
        <taxon>Acanthamoebidae</taxon>
        <taxon>Acanthamoeba</taxon>
    </lineage>
</organism>
<dbReference type="AlphaFoldDB" id="L8GJQ3"/>
<feature type="compositionally biased region" description="Basic and acidic residues" evidence="1">
    <location>
        <begin position="632"/>
        <end position="653"/>
    </location>
</feature>
<keyword evidence="3" id="KW-1185">Reference proteome</keyword>
<accession>L8GJQ3</accession>
<dbReference type="Proteomes" id="UP000011083">
    <property type="component" value="Unassembled WGS sequence"/>
</dbReference>
<reference evidence="2 3" key="1">
    <citation type="journal article" date="2013" name="Genome Biol.">
        <title>Genome of Acanthamoeba castellanii highlights extensive lateral gene transfer and early evolution of tyrosine kinase signaling.</title>
        <authorList>
            <person name="Clarke M."/>
            <person name="Lohan A.J."/>
            <person name="Liu B."/>
            <person name="Lagkouvardos I."/>
            <person name="Roy S."/>
            <person name="Zafar N."/>
            <person name="Bertelli C."/>
            <person name="Schilde C."/>
            <person name="Kianianmomeni A."/>
            <person name="Burglin T.R."/>
            <person name="Frech C."/>
            <person name="Turcotte B."/>
            <person name="Kopec K.O."/>
            <person name="Synnott J.M."/>
            <person name="Choo C."/>
            <person name="Paponov I."/>
            <person name="Finkler A."/>
            <person name="Soon Heng Tan C."/>
            <person name="Hutchins A.P."/>
            <person name="Weinmeier T."/>
            <person name="Rattei T."/>
            <person name="Chu J.S."/>
            <person name="Gimenez G."/>
            <person name="Irimia M."/>
            <person name="Rigden D.J."/>
            <person name="Fitzpatrick D.A."/>
            <person name="Lorenzo-Morales J."/>
            <person name="Bateman A."/>
            <person name="Chiu C.H."/>
            <person name="Tang P."/>
            <person name="Hegemann P."/>
            <person name="Fromm H."/>
            <person name="Raoult D."/>
            <person name="Greub G."/>
            <person name="Miranda-Saavedra D."/>
            <person name="Chen N."/>
            <person name="Nash P."/>
            <person name="Ginger M.L."/>
            <person name="Horn M."/>
            <person name="Schaap P."/>
            <person name="Caler L."/>
            <person name="Loftus B."/>
        </authorList>
    </citation>
    <scope>NUCLEOTIDE SEQUENCE [LARGE SCALE GENOMIC DNA]</scope>
    <source>
        <strain evidence="2 3">Neff</strain>
    </source>
</reference>
<feature type="region of interest" description="Disordered" evidence="1">
    <location>
        <begin position="692"/>
        <end position="761"/>
    </location>
</feature>
<gene>
    <name evidence="2" type="ORF">ACA1_012020</name>
</gene>
<feature type="compositionally biased region" description="Basic and acidic residues" evidence="1">
    <location>
        <begin position="745"/>
        <end position="761"/>
    </location>
</feature>
<name>L8GJQ3_ACACF</name>
<evidence type="ECO:0000256" key="1">
    <source>
        <dbReference type="SAM" id="MobiDB-lite"/>
    </source>
</evidence>
<feature type="region of interest" description="Disordered" evidence="1">
    <location>
        <begin position="234"/>
        <end position="254"/>
    </location>
</feature>
<feature type="region of interest" description="Disordered" evidence="1">
    <location>
        <begin position="1"/>
        <end position="22"/>
    </location>
</feature>
<dbReference type="KEGG" id="acan:ACA1_012020"/>
<proteinExistence type="predicted"/>
<evidence type="ECO:0000313" key="3">
    <source>
        <dbReference type="Proteomes" id="UP000011083"/>
    </source>
</evidence>
<protein>
    <submittedName>
        <fullName evidence="2">Uncharacterized protein</fullName>
    </submittedName>
</protein>
<dbReference type="RefSeq" id="XP_004334434.1">
    <property type="nucleotide sequence ID" value="XM_004334386.1"/>
</dbReference>
<feature type="region of interest" description="Disordered" evidence="1">
    <location>
        <begin position="86"/>
        <end position="117"/>
    </location>
</feature>
<feature type="compositionally biased region" description="Basic and acidic residues" evidence="1">
    <location>
        <begin position="88"/>
        <end position="99"/>
    </location>
</feature>
<feature type="region of interest" description="Disordered" evidence="1">
    <location>
        <begin position="632"/>
        <end position="671"/>
    </location>
</feature>